<reference evidence="1" key="1">
    <citation type="submission" date="2021-02" db="EMBL/GenBank/DDBJ databases">
        <authorList>
            <person name="Nowell W R."/>
        </authorList>
    </citation>
    <scope>NUCLEOTIDE SEQUENCE</scope>
</reference>
<dbReference type="Proteomes" id="UP000681720">
    <property type="component" value="Unassembled WGS sequence"/>
</dbReference>
<protein>
    <submittedName>
        <fullName evidence="1">Uncharacterized protein</fullName>
    </submittedName>
</protein>
<evidence type="ECO:0000313" key="3">
    <source>
        <dbReference type="Proteomes" id="UP000663834"/>
    </source>
</evidence>
<evidence type="ECO:0000313" key="1">
    <source>
        <dbReference type="EMBL" id="CAF1551245.1"/>
    </source>
</evidence>
<accession>A0A815X1X3</accession>
<organism evidence="1 3">
    <name type="scientific">Rotaria magnacalcarata</name>
    <dbReference type="NCBI Taxonomy" id="392030"/>
    <lineage>
        <taxon>Eukaryota</taxon>
        <taxon>Metazoa</taxon>
        <taxon>Spiralia</taxon>
        <taxon>Gnathifera</taxon>
        <taxon>Rotifera</taxon>
        <taxon>Eurotatoria</taxon>
        <taxon>Bdelloidea</taxon>
        <taxon>Philodinida</taxon>
        <taxon>Philodinidae</taxon>
        <taxon>Rotaria</taxon>
    </lineage>
</organism>
<gene>
    <name evidence="2" type="ORF">GIL414_LOCUS34924</name>
    <name evidence="1" type="ORF">KQP761_LOCUS17669</name>
</gene>
<comment type="caution">
    <text evidence="1">The sequence shown here is derived from an EMBL/GenBank/DDBJ whole genome shotgun (WGS) entry which is preliminary data.</text>
</comment>
<dbReference type="AlphaFoldDB" id="A0A815X1X3"/>
<dbReference type="OrthoDB" id="10049726at2759"/>
<name>A0A815X1X3_9BILA</name>
<dbReference type="EMBL" id="CAJNOW010008958">
    <property type="protein sequence ID" value="CAF1551245.1"/>
    <property type="molecule type" value="Genomic_DNA"/>
</dbReference>
<dbReference type="Proteomes" id="UP000663834">
    <property type="component" value="Unassembled WGS sequence"/>
</dbReference>
<evidence type="ECO:0000313" key="2">
    <source>
        <dbReference type="EMBL" id="CAF4505228.1"/>
    </source>
</evidence>
<dbReference type="EMBL" id="CAJOBJ010081995">
    <property type="protein sequence ID" value="CAF4505228.1"/>
    <property type="molecule type" value="Genomic_DNA"/>
</dbReference>
<proteinExistence type="predicted"/>
<sequence>MPDIKCNLCNCWRNSSELKSLCSSTYSWYHEYLLSNGRTFNVNELFSCKGCTKALYTIKKDLSIVSISHSSESFPELMEVNDDNDGLTLDNITFIGSGHKRCVVCSLLVSSKMVLMPKAARLDLLLFYELYAPRGIRSCTSHLLNGDRLRPDEHIDIENRLPIPTSLSSTEASELFNDLFSLIDELRSSSHLDFDSISLTDEDYQAWTGWTKEQFNLMFQYISSHLRSSSNRTSRNAFAIFWIKLKTNLSFRQIGSLFNMIGDSELRRKRASDTLDSVRELLILHFVSAHLGIGYITIDEAKIHNAAYTKVCIGFHNLH</sequence>